<dbReference type="PROSITE" id="PS50082">
    <property type="entry name" value="WD_REPEATS_2"/>
    <property type="match status" value="3"/>
</dbReference>
<evidence type="ECO:0000256" key="4">
    <source>
        <dbReference type="PROSITE-ProRule" id="PRU00221"/>
    </source>
</evidence>
<dbReference type="RefSeq" id="XP_022839493.1">
    <property type="nucleotide sequence ID" value="XM_022983870.1"/>
</dbReference>
<dbReference type="STRING" id="70448.A0A090M800"/>
<dbReference type="InterPro" id="IPR015943">
    <property type="entry name" value="WD40/YVTN_repeat-like_dom_sf"/>
</dbReference>
<evidence type="ECO:0000256" key="2">
    <source>
        <dbReference type="ARBA" id="ARBA00022574"/>
    </source>
</evidence>
<reference evidence="7" key="1">
    <citation type="journal article" date="2006" name="Proc. Natl. Acad. Sci. U.S.A.">
        <title>Genome analysis of the smallest free-living eukaryote Ostreococcus tauri unveils many unique features.</title>
        <authorList>
            <person name="Derelle E."/>
            <person name="Ferraz C."/>
            <person name="Rombauts S."/>
            <person name="Rouze P."/>
            <person name="Worden A.Z."/>
            <person name="Robbens S."/>
            <person name="Partensky F."/>
            <person name="Degroeve S."/>
            <person name="Echeynie S."/>
            <person name="Cooke R."/>
            <person name="Saeys Y."/>
            <person name="Wuyts J."/>
            <person name="Jabbari K."/>
            <person name="Bowler C."/>
            <person name="Panaud O."/>
            <person name="Piegu B."/>
            <person name="Ball S.G."/>
            <person name="Ral J.-P."/>
            <person name="Bouget F.-Y."/>
            <person name="Piganeau G."/>
            <person name="De Baets B."/>
            <person name="Picard A."/>
            <person name="Delseny M."/>
            <person name="Demaille J."/>
            <person name="Van de Peer Y."/>
            <person name="Moreau H."/>
        </authorList>
    </citation>
    <scope>NUCLEOTIDE SEQUENCE [LARGE SCALE GENOMIC DNA]</scope>
    <source>
        <strain evidence="7">OTTH 0595 / CCAP 157/2 / RCC745</strain>
    </source>
</reference>
<feature type="repeat" description="WD" evidence="4">
    <location>
        <begin position="81"/>
        <end position="126"/>
    </location>
</feature>
<keyword evidence="2 4" id="KW-0853">WD repeat</keyword>
<dbReference type="PRINTS" id="PR00320">
    <property type="entry name" value="GPROTEINBRPT"/>
</dbReference>
<dbReference type="PROSITE" id="PS00678">
    <property type="entry name" value="WD_REPEATS_1"/>
    <property type="match status" value="1"/>
</dbReference>
<dbReference type="InParanoid" id="A0A090M800"/>
<protein>
    <submittedName>
        <fullName evidence="6">G-protein beta WD-40 repeat</fullName>
    </submittedName>
</protein>
<dbReference type="InterPro" id="IPR019775">
    <property type="entry name" value="WD40_repeat_CS"/>
</dbReference>
<dbReference type="AlphaFoldDB" id="A0A090M800"/>
<dbReference type="Gene3D" id="2.130.10.10">
    <property type="entry name" value="YVTN repeat-like/Quinoprotein amine dehydrogenase"/>
    <property type="match status" value="2"/>
</dbReference>
<evidence type="ECO:0000256" key="5">
    <source>
        <dbReference type="SAM" id="MobiDB-lite"/>
    </source>
</evidence>
<dbReference type="InterPro" id="IPR051959">
    <property type="entry name" value="PAK1-Kinase_Regulator"/>
</dbReference>
<dbReference type="FunCoup" id="A0A090M800">
    <property type="interactions" value="1517"/>
</dbReference>
<dbReference type="InterPro" id="IPR001680">
    <property type="entry name" value="WD40_rpt"/>
</dbReference>
<name>A0A090M800_OSTTA</name>
<dbReference type="Pfam" id="PF00400">
    <property type="entry name" value="WD40"/>
    <property type="match status" value="3"/>
</dbReference>
<comment type="caution">
    <text evidence="6">The sequence shown here is derived from an EMBL/GenBank/DDBJ whole genome shotgun (WGS) entry which is preliminary data.</text>
</comment>
<reference evidence="6 7" key="2">
    <citation type="journal article" date="2014" name="BMC Genomics">
        <title>An improved genome of the model marine alga Ostreococcus tauri unfolds by assessing Illumina de novo assemblies.</title>
        <authorList>
            <person name="Blanc-Mathieu R."/>
            <person name="Verhelst B."/>
            <person name="Derelle E."/>
            <person name="Rombauts S."/>
            <person name="Bouget F.Y."/>
            <person name="Carre I."/>
            <person name="Chateau A."/>
            <person name="Eyre-Walker A."/>
            <person name="Grimsley N."/>
            <person name="Moreau H."/>
            <person name="Piegu B."/>
            <person name="Rivals E."/>
            <person name="Schackwitz W."/>
            <person name="Van de Peer Y."/>
            <person name="Piganeau G."/>
        </authorList>
    </citation>
    <scope>NUCLEOTIDE SEQUENCE [LARGE SCALE GENOMIC DNA]</scope>
    <source>
        <strain evidence="7">OTTH 0595 / CCAP 157/2 / RCC745</strain>
    </source>
</reference>
<dbReference type="OrthoDB" id="308449at2759"/>
<keyword evidence="1" id="KW-0690">Ribosome biogenesis</keyword>
<gene>
    <name evidence="6" type="ORF">OT_ostta07g03740</name>
</gene>
<feature type="repeat" description="WD" evidence="4">
    <location>
        <begin position="275"/>
        <end position="301"/>
    </location>
</feature>
<sequence length="437" mass="46668">MARCTVIAGSYERFVFGYGVHGEGAAGETSRLEKCFTADAHLSSVKCVAASGGFAASGGSDDLIRVYHCDASGAVADLGVLVGHEGDVRALAFHAPSGRAPTRLLSGGADGSVRVWDARDNFNMMKTMRAHRGGVLSIAAHRSGRVALTSGADSHVAMWDMLKGRVAYKFKTPERVERLTFTQDGKEYVSLTSKRLSVTDVEAGSIVRTFATPSKALTFEARGRVAYVGCEGGDVIVYDTRTEDAVGQIVKAHPQRVRGLAFGSMTLEEAEEDSNPKLLISAGSEGAVRVWDLRTATRSSAEAPAESVVEINTGARYTCLCAMPSENPPEAPEPKAAQDETANRKKQPHAKNAKQVAKGKVTKPQKKVVTNDEDFEIVPADDGPTGKGGPSRFDSDSDDAPFAKPTGFKKKRDGSYEKSATSARRKAHGIKTKKSRR</sequence>
<proteinExistence type="predicted"/>
<feature type="compositionally biased region" description="Basic residues" evidence="5">
    <location>
        <begin position="423"/>
        <end position="437"/>
    </location>
</feature>
<dbReference type="EMBL" id="CAID01000007">
    <property type="protein sequence ID" value="CEF98827.1"/>
    <property type="molecule type" value="Genomic_DNA"/>
</dbReference>
<evidence type="ECO:0000313" key="6">
    <source>
        <dbReference type="EMBL" id="CEF98827.1"/>
    </source>
</evidence>
<dbReference type="KEGG" id="ota:OT_ostta07g03740"/>
<organism evidence="6 7">
    <name type="scientific">Ostreococcus tauri</name>
    <name type="common">Marine green alga</name>
    <dbReference type="NCBI Taxonomy" id="70448"/>
    <lineage>
        <taxon>Eukaryota</taxon>
        <taxon>Viridiplantae</taxon>
        <taxon>Chlorophyta</taxon>
        <taxon>Mamiellophyceae</taxon>
        <taxon>Mamiellales</taxon>
        <taxon>Bathycoccaceae</taxon>
        <taxon>Ostreococcus</taxon>
    </lineage>
</organism>
<accession>A0A090M800</accession>
<dbReference type="PROSITE" id="PS50294">
    <property type="entry name" value="WD_REPEATS_REGION"/>
    <property type="match status" value="2"/>
</dbReference>
<evidence type="ECO:0000256" key="1">
    <source>
        <dbReference type="ARBA" id="ARBA00022517"/>
    </source>
</evidence>
<evidence type="ECO:0000256" key="3">
    <source>
        <dbReference type="ARBA" id="ARBA00022737"/>
    </source>
</evidence>
<dbReference type="Proteomes" id="UP000009170">
    <property type="component" value="Unassembled WGS sequence"/>
</dbReference>
<keyword evidence="7" id="KW-1185">Reference proteome</keyword>
<dbReference type="GeneID" id="9836673"/>
<dbReference type="PANTHER" id="PTHR44675:SF1">
    <property type="entry name" value="P21-ACTIVATED PROTEIN KINASE-INTERACTING PROTEIN 1"/>
    <property type="match status" value="1"/>
</dbReference>
<dbReference type="PANTHER" id="PTHR44675">
    <property type="entry name" value="PAK1 INTERACTING PROTEIN 1"/>
    <property type="match status" value="1"/>
</dbReference>
<dbReference type="InterPro" id="IPR020472">
    <property type="entry name" value="WD40_PAC1"/>
</dbReference>
<feature type="repeat" description="WD" evidence="4">
    <location>
        <begin position="128"/>
        <end position="169"/>
    </location>
</feature>
<dbReference type="SUPFAM" id="SSF50978">
    <property type="entry name" value="WD40 repeat-like"/>
    <property type="match status" value="1"/>
</dbReference>
<dbReference type="GO" id="GO:0042254">
    <property type="term" value="P:ribosome biogenesis"/>
    <property type="evidence" value="ECO:0007669"/>
    <property type="project" value="UniProtKB-KW"/>
</dbReference>
<dbReference type="InterPro" id="IPR036322">
    <property type="entry name" value="WD40_repeat_dom_sf"/>
</dbReference>
<keyword evidence="3" id="KW-0677">Repeat</keyword>
<feature type="region of interest" description="Disordered" evidence="5">
    <location>
        <begin position="323"/>
        <end position="437"/>
    </location>
</feature>
<feature type="compositionally biased region" description="Basic and acidic residues" evidence="5">
    <location>
        <begin position="332"/>
        <end position="343"/>
    </location>
</feature>
<evidence type="ECO:0000313" key="7">
    <source>
        <dbReference type="Proteomes" id="UP000009170"/>
    </source>
</evidence>
<dbReference type="SMART" id="SM00320">
    <property type="entry name" value="WD40"/>
    <property type="match status" value="5"/>
</dbReference>